<reference evidence="1 2" key="1">
    <citation type="submission" date="2018-02" db="EMBL/GenBank/DDBJ databases">
        <title>Draft genome of wild Prunus yedoensis var. nudiflora.</title>
        <authorList>
            <person name="Baek S."/>
            <person name="Kim J.-H."/>
            <person name="Choi K."/>
            <person name="Kim G.-B."/>
            <person name="Cho A."/>
            <person name="Jang H."/>
            <person name="Shin C.-H."/>
            <person name="Yu H.-J."/>
            <person name="Mun J.-H."/>
        </authorList>
    </citation>
    <scope>NUCLEOTIDE SEQUENCE [LARGE SCALE GENOMIC DNA]</scope>
    <source>
        <strain evidence="2">cv. Jeju island</strain>
        <tissue evidence="1">Leaf</tissue>
    </source>
</reference>
<evidence type="ECO:0000313" key="1">
    <source>
        <dbReference type="EMBL" id="PQQ00597.1"/>
    </source>
</evidence>
<keyword evidence="2" id="KW-1185">Reference proteome</keyword>
<protein>
    <submittedName>
        <fullName evidence="1">Uncharacterized protein</fullName>
    </submittedName>
</protein>
<comment type="caution">
    <text evidence="1">The sequence shown here is derived from an EMBL/GenBank/DDBJ whole genome shotgun (WGS) entry which is preliminary data.</text>
</comment>
<dbReference type="EMBL" id="PJQY01001678">
    <property type="protein sequence ID" value="PQQ00597.1"/>
    <property type="molecule type" value="Genomic_DNA"/>
</dbReference>
<organism evidence="1 2">
    <name type="scientific">Prunus yedoensis var. nudiflora</name>
    <dbReference type="NCBI Taxonomy" id="2094558"/>
    <lineage>
        <taxon>Eukaryota</taxon>
        <taxon>Viridiplantae</taxon>
        <taxon>Streptophyta</taxon>
        <taxon>Embryophyta</taxon>
        <taxon>Tracheophyta</taxon>
        <taxon>Spermatophyta</taxon>
        <taxon>Magnoliopsida</taxon>
        <taxon>eudicotyledons</taxon>
        <taxon>Gunneridae</taxon>
        <taxon>Pentapetalae</taxon>
        <taxon>rosids</taxon>
        <taxon>fabids</taxon>
        <taxon>Rosales</taxon>
        <taxon>Rosaceae</taxon>
        <taxon>Amygdaloideae</taxon>
        <taxon>Amygdaleae</taxon>
        <taxon>Prunus</taxon>
    </lineage>
</organism>
<evidence type="ECO:0000313" key="2">
    <source>
        <dbReference type="Proteomes" id="UP000250321"/>
    </source>
</evidence>
<dbReference type="AlphaFoldDB" id="A0A314Y4Z0"/>
<dbReference type="Proteomes" id="UP000250321">
    <property type="component" value="Unassembled WGS sequence"/>
</dbReference>
<gene>
    <name evidence="1" type="ORF">Pyn_05430</name>
</gene>
<sequence length="62" mass="7027">MVGLRVCYGRDSWSDLGKSPPDFRMEVAAGVLFEWGRVTAEYCNMELKGGWSDLCWARLRPG</sequence>
<name>A0A314Y4Z0_PRUYE</name>
<proteinExistence type="predicted"/>
<accession>A0A314Y4Z0</accession>